<evidence type="ECO:0000256" key="1">
    <source>
        <dbReference type="SAM" id="Phobius"/>
    </source>
</evidence>
<keyword evidence="3" id="KW-1185">Reference proteome</keyword>
<accession>A0A0K0G4P9</accession>
<proteinExistence type="predicted"/>
<dbReference type="WBParaSite" id="SVE_1971000.1">
    <property type="protein sequence ID" value="SVE_1971000.1"/>
    <property type="gene ID" value="SVE_1971000"/>
</dbReference>
<reference evidence="3" key="1">
    <citation type="submission" date="2014-07" db="EMBL/GenBank/DDBJ databases">
        <authorList>
            <person name="Martin A.A"/>
            <person name="De Silva N."/>
        </authorList>
    </citation>
    <scope>NUCLEOTIDE SEQUENCE</scope>
</reference>
<evidence type="ECO:0000313" key="4">
    <source>
        <dbReference type="WBParaSite" id="SVE_1971000.1"/>
    </source>
</evidence>
<keyword evidence="1" id="KW-0812">Transmembrane</keyword>
<evidence type="ECO:0000256" key="2">
    <source>
        <dbReference type="SAM" id="SignalP"/>
    </source>
</evidence>
<sequence length="647" mass="75116">MQSHIFFYIFIFNIYCGKILCQNNAYGSQRNTPGNTNFVNQPIINVKTMYDNNRQTYRQSTPYYAQKANRPSKQNYINQNNLYNPRFNQLKPNYSYEDMTTNLSQNNNKNVGEIPYNFNHDRQQKLNKNKKYLTESTLKSTSVETLSVKAAKGKFFVYTLHSGLLFTRTVDVKWAATITGKPDLPPWLHIFNSKHNAIAYLIGTPVTSVNLISLHIIARKIDTYETGEFFLNIELIEDVRYNNYTQQIAEIHLKNIDAESLISNSQIKIKEFETSIRQTFKGKDLNPYIYNIESPSSPDGKVLSVLRNKPLGAIVYVGTQRKFHSNVIHLMNGLQNNYKYCNNSQIIPFNKYFYKKFDVNWCKFNIKNATMPKNLLDLEIKEERNIFRNETVVKLNELSGNKEEITRKYTPYYHFWESVLIFPLLAVFCILLVLLLSVIFFGRREGQHWRDYKTPKEQLQEYMAVRESQQRLRELSLQRQMMSMAVAYDNNGDLQNDAVMPSSIGTFLQPKKKTSNSETYDALSPDPSNTHLEMYSSQILNNKKSNNKQYRLATTASTGSVSHIPSIGSQHYLERDTPYSRSTTVGKQTVAEAAKATGSSLHLYKNPFEEGDEDKDFDINTDINNYAEIEDDIKNETKQMNYYNKIR</sequence>
<dbReference type="InterPro" id="IPR008908">
    <property type="entry name" value="Sarcoglycan_alpha/epsilon"/>
</dbReference>
<dbReference type="GO" id="GO:0016012">
    <property type="term" value="C:sarcoglycan complex"/>
    <property type="evidence" value="ECO:0007669"/>
    <property type="project" value="InterPro"/>
</dbReference>
<name>A0A0K0G4P9_STRVS</name>
<keyword evidence="1" id="KW-1133">Transmembrane helix</keyword>
<reference evidence="4" key="2">
    <citation type="submission" date="2015-08" db="UniProtKB">
        <authorList>
            <consortium name="WormBaseParasite"/>
        </authorList>
    </citation>
    <scope>IDENTIFICATION</scope>
</reference>
<dbReference type="PANTHER" id="PTHR10132:SF14">
    <property type="entry name" value="SARCOGLYCAN ALPHA, ISOFORM C"/>
    <property type="match status" value="1"/>
</dbReference>
<evidence type="ECO:0000313" key="3">
    <source>
        <dbReference type="Proteomes" id="UP000035680"/>
    </source>
</evidence>
<organism evidence="3 4">
    <name type="scientific">Strongyloides venezuelensis</name>
    <name type="common">Threadworm</name>
    <dbReference type="NCBI Taxonomy" id="75913"/>
    <lineage>
        <taxon>Eukaryota</taxon>
        <taxon>Metazoa</taxon>
        <taxon>Ecdysozoa</taxon>
        <taxon>Nematoda</taxon>
        <taxon>Chromadorea</taxon>
        <taxon>Rhabditida</taxon>
        <taxon>Tylenchina</taxon>
        <taxon>Panagrolaimomorpha</taxon>
        <taxon>Strongyloidoidea</taxon>
        <taxon>Strongyloididae</taxon>
        <taxon>Strongyloides</taxon>
    </lineage>
</organism>
<keyword evidence="2" id="KW-0732">Signal</keyword>
<dbReference type="PANTHER" id="PTHR10132">
    <property type="entry name" value="ALPHA-/EPSILON-SARCOGLYCAN FAMILY MEMBER"/>
    <property type="match status" value="1"/>
</dbReference>
<dbReference type="Proteomes" id="UP000035680">
    <property type="component" value="Unassembled WGS sequence"/>
</dbReference>
<feature type="signal peptide" evidence="2">
    <location>
        <begin position="1"/>
        <end position="21"/>
    </location>
</feature>
<feature type="chain" id="PRO_5005330509" evidence="2">
    <location>
        <begin position="22"/>
        <end position="647"/>
    </location>
</feature>
<protein>
    <submittedName>
        <fullName evidence="4">CADG domain-containing protein</fullName>
    </submittedName>
</protein>
<feature type="transmembrane region" description="Helical" evidence="1">
    <location>
        <begin position="420"/>
        <end position="441"/>
    </location>
</feature>
<dbReference type="STRING" id="75913.A0A0K0G4P9"/>
<dbReference type="AlphaFoldDB" id="A0A0K0G4P9"/>
<keyword evidence="1" id="KW-0472">Membrane</keyword>